<dbReference type="PANTHER" id="PTHR24321:SF8">
    <property type="entry name" value="ESTRADIOL 17-BETA-DEHYDROGENASE 8-RELATED"/>
    <property type="match status" value="1"/>
</dbReference>
<dbReference type="AlphaFoldDB" id="A0A100XJL7"/>
<evidence type="ECO:0000313" key="5">
    <source>
        <dbReference type="Proteomes" id="UP000069654"/>
    </source>
</evidence>
<reference evidence="4 5" key="1">
    <citation type="journal article" date="2016" name="Genome Announc.">
        <title>Draft Genome Sequences of Five Rapidly Growing Mycobacterium Species, M. thermoresistibile, M. fortuitum subsp. acetamidolyticum, M. canariasense, M. brisbanense, and M. novocastrense.</title>
        <authorList>
            <person name="Katahira K."/>
            <person name="Ogura Y."/>
            <person name="Gotoh Y."/>
            <person name="Hayashi T."/>
        </authorList>
    </citation>
    <scope>NUCLEOTIDE SEQUENCE [LARGE SCALE GENOMIC DNA]</scope>
    <source>
        <strain evidence="4 5">JCM6362</strain>
    </source>
</reference>
<sequence>MGNLEGKVAFITGAARGQGRAHAVRLASEGADIIALDICADIDSMDYPNASPADLEETAKLVEGTGRSIVARQADVRDADAVDEVVREGVERFGRLDIVVANAGIVRLSSDEPSQRRQIFRDIIDVNLVGVWNTVEAAIPHVINGGQGGSIVITSSSAGLKGTGTDRAGGQAYAAAKRGLVGLMQVWANQLGPHSIRVNTIHPTGVATGMVMNETMAKLFEQGDEALSAMQNVLPIQILQPEDIAEAVAWLVSDAGRFITGTAWPLDAGFSVR</sequence>
<dbReference type="Pfam" id="PF13561">
    <property type="entry name" value="adh_short_C2"/>
    <property type="match status" value="1"/>
</dbReference>
<dbReference type="NCBIfam" id="NF009467">
    <property type="entry name" value="PRK12826.1-3"/>
    <property type="match status" value="1"/>
</dbReference>
<proteinExistence type="inferred from homology"/>
<evidence type="ECO:0000313" key="4">
    <source>
        <dbReference type="EMBL" id="GAT17657.1"/>
    </source>
</evidence>
<dbReference type="OrthoDB" id="5173603at2"/>
<evidence type="ECO:0000256" key="2">
    <source>
        <dbReference type="ARBA" id="ARBA00023002"/>
    </source>
</evidence>
<dbReference type="PRINTS" id="PR00080">
    <property type="entry name" value="SDRFAMILY"/>
</dbReference>
<dbReference type="SUPFAM" id="SSF51735">
    <property type="entry name" value="NAD(P)-binding Rossmann-fold domains"/>
    <property type="match status" value="1"/>
</dbReference>
<evidence type="ECO:0000256" key="3">
    <source>
        <dbReference type="ARBA" id="ARBA00023027"/>
    </source>
</evidence>
<dbReference type="Proteomes" id="UP000069654">
    <property type="component" value="Unassembled WGS sequence"/>
</dbReference>
<dbReference type="GO" id="GO:0016491">
    <property type="term" value="F:oxidoreductase activity"/>
    <property type="evidence" value="ECO:0007669"/>
    <property type="project" value="UniProtKB-KW"/>
</dbReference>
<dbReference type="PRINTS" id="PR00081">
    <property type="entry name" value="GDHRDH"/>
</dbReference>
<dbReference type="CDD" id="cd05233">
    <property type="entry name" value="SDR_c"/>
    <property type="match status" value="1"/>
</dbReference>
<dbReference type="NCBIfam" id="TIGR03971">
    <property type="entry name" value="SDR_subfam_1"/>
    <property type="match status" value="1"/>
</dbReference>
<comment type="caution">
    <text evidence="4">The sequence shown here is derived from an EMBL/GenBank/DDBJ whole genome shotgun (WGS) entry which is preliminary data.</text>
</comment>
<keyword evidence="2" id="KW-0560">Oxidoreductase</keyword>
<dbReference type="InterPro" id="IPR002347">
    <property type="entry name" value="SDR_fam"/>
</dbReference>
<organism evidence="4 5">
    <name type="scientific">Mycolicibacterium thermoresistibile</name>
    <name type="common">Mycobacterium thermoresistibile</name>
    <dbReference type="NCBI Taxonomy" id="1797"/>
    <lineage>
        <taxon>Bacteria</taxon>
        <taxon>Bacillati</taxon>
        <taxon>Actinomycetota</taxon>
        <taxon>Actinomycetes</taxon>
        <taxon>Mycobacteriales</taxon>
        <taxon>Mycobacteriaceae</taxon>
        <taxon>Mycolicibacterium</taxon>
    </lineage>
</organism>
<dbReference type="InterPro" id="IPR036291">
    <property type="entry name" value="NAD(P)-bd_dom_sf"/>
</dbReference>
<dbReference type="Gene3D" id="3.40.50.720">
    <property type="entry name" value="NAD(P)-binding Rossmann-like Domain"/>
    <property type="match status" value="1"/>
</dbReference>
<dbReference type="PROSITE" id="PS00061">
    <property type="entry name" value="ADH_SHORT"/>
    <property type="match status" value="1"/>
</dbReference>
<name>A0A100XJL7_MYCTH</name>
<dbReference type="RefSeq" id="WP_003886648.1">
    <property type="nucleotide sequence ID" value="NZ_BCTB01000063.1"/>
</dbReference>
<protein>
    <submittedName>
        <fullName evidence="4">Carveol dehydrogenase</fullName>
    </submittedName>
</protein>
<dbReference type="InterPro" id="IPR023985">
    <property type="entry name" value="SDR_subfam_1"/>
</dbReference>
<dbReference type="EMBL" id="BCTB01000063">
    <property type="protein sequence ID" value="GAT17657.1"/>
    <property type="molecule type" value="Genomic_DNA"/>
</dbReference>
<keyword evidence="3" id="KW-0520">NAD</keyword>
<evidence type="ECO:0000256" key="1">
    <source>
        <dbReference type="ARBA" id="ARBA00006484"/>
    </source>
</evidence>
<dbReference type="OMA" id="MDYPNAS"/>
<accession>A0A100XJL7</accession>
<comment type="similarity">
    <text evidence="1">Belongs to the short-chain dehydrogenases/reductases (SDR) family.</text>
</comment>
<dbReference type="FunFam" id="3.40.50.720:FF:000084">
    <property type="entry name" value="Short-chain dehydrogenase reductase"/>
    <property type="match status" value="1"/>
</dbReference>
<dbReference type="PANTHER" id="PTHR24321">
    <property type="entry name" value="DEHYDROGENASES, SHORT CHAIN"/>
    <property type="match status" value="1"/>
</dbReference>
<reference evidence="5" key="2">
    <citation type="submission" date="2016-02" db="EMBL/GenBank/DDBJ databases">
        <title>Draft genome sequence of five rapidly growing Mycobacterium species.</title>
        <authorList>
            <person name="Katahira K."/>
            <person name="Gotou Y."/>
            <person name="Iida K."/>
            <person name="Ogura Y."/>
            <person name="Hayashi T."/>
        </authorList>
    </citation>
    <scope>NUCLEOTIDE SEQUENCE [LARGE SCALE GENOMIC DNA]</scope>
    <source>
        <strain evidence="5">JCM6362</strain>
    </source>
</reference>
<dbReference type="STRING" id="1797.RMCT_4626"/>
<dbReference type="InterPro" id="IPR020904">
    <property type="entry name" value="Sc_DH/Rdtase_CS"/>
</dbReference>
<gene>
    <name evidence="4" type="ORF">RMCT_4626</name>
</gene>